<accession>F1Z5Z5</accession>
<dbReference type="SUPFAM" id="SSF64288">
    <property type="entry name" value="Chorismate lyase-like"/>
    <property type="match status" value="1"/>
</dbReference>
<organism evidence="2 3">
    <name type="scientific">Novosphingobium nitrogenifigens DSM 19370</name>
    <dbReference type="NCBI Taxonomy" id="983920"/>
    <lineage>
        <taxon>Bacteria</taxon>
        <taxon>Pseudomonadati</taxon>
        <taxon>Pseudomonadota</taxon>
        <taxon>Alphaproteobacteria</taxon>
        <taxon>Sphingomonadales</taxon>
        <taxon>Sphingomonadaceae</taxon>
        <taxon>Novosphingobium</taxon>
    </lineage>
</organism>
<dbReference type="STRING" id="983920.Y88_2399"/>
<dbReference type="RefSeq" id="WP_008069882.1">
    <property type="nucleotide sequence ID" value="NZ_AQWK01000003.1"/>
</dbReference>
<evidence type="ECO:0000313" key="2">
    <source>
        <dbReference type="EMBL" id="EGD59959.1"/>
    </source>
</evidence>
<name>F1Z5Z5_9SPHN</name>
<comment type="caution">
    <text evidence="2">The sequence shown here is derived from an EMBL/GenBank/DDBJ whole genome shotgun (WGS) entry which is preliminary data.</text>
</comment>
<proteinExistence type="predicted"/>
<protein>
    <recommendedName>
        <fullName evidence="4">Lipoprotein</fullName>
    </recommendedName>
</protein>
<dbReference type="InParanoid" id="F1Z5Z5"/>
<keyword evidence="1" id="KW-0732">Signal</keyword>
<reference evidence="2 3" key="1">
    <citation type="journal article" date="2012" name="J. Bacteriol.">
        <title>Draft Genome Sequence of Novosphingobium nitrogenifigens Y88T.</title>
        <authorList>
            <person name="Strabala T.J."/>
            <person name="Macdonald L."/>
            <person name="Liu V."/>
            <person name="Smit A.M."/>
        </authorList>
    </citation>
    <scope>NUCLEOTIDE SEQUENCE [LARGE SCALE GENOMIC DNA]</scope>
    <source>
        <strain evidence="2 3">DSM 19370</strain>
    </source>
</reference>
<dbReference type="AlphaFoldDB" id="F1Z5Z5"/>
<dbReference type="Proteomes" id="UP000004728">
    <property type="component" value="Unassembled WGS sequence"/>
</dbReference>
<feature type="chain" id="PRO_5003274115" description="Lipoprotein" evidence="1">
    <location>
        <begin position="21"/>
        <end position="195"/>
    </location>
</feature>
<dbReference type="EMBL" id="AEWJ01000024">
    <property type="protein sequence ID" value="EGD59959.1"/>
    <property type="molecule type" value="Genomic_DNA"/>
</dbReference>
<dbReference type="InterPro" id="IPR028978">
    <property type="entry name" value="Chorismate_lyase_/UTRA_dom_sf"/>
</dbReference>
<keyword evidence="3" id="KW-1185">Reference proteome</keyword>
<dbReference type="OrthoDB" id="7862147at2"/>
<dbReference type="PROSITE" id="PS51257">
    <property type="entry name" value="PROKAR_LIPOPROTEIN"/>
    <property type="match status" value="1"/>
</dbReference>
<evidence type="ECO:0000256" key="1">
    <source>
        <dbReference type="SAM" id="SignalP"/>
    </source>
</evidence>
<evidence type="ECO:0008006" key="4">
    <source>
        <dbReference type="Google" id="ProtNLM"/>
    </source>
</evidence>
<feature type="signal peptide" evidence="1">
    <location>
        <begin position="1"/>
        <end position="20"/>
    </location>
</feature>
<evidence type="ECO:0000313" key="3">
    <source>
        <dbReference type="Proteomes" id="UP000004728"/>
    </source>
</evidence>
<dbReference type="Gene3D" id="3.40.1410.10">
    <property type="entry name" value="Chorismate lyase-like"/>
    <property type="match status" value="1"/>
</dbReference>
<sequence length="195" mass="21014">MTSRAPARPLALTLSLTAVAALGLTGCAPSSSHRLRAFRATLGRHESATLALEEWCARQGIAAPARILARQVDSRETVFTPAIRAALEVAPEEPLRVRHVLLSCGDTVLSDAMNWYVPARLTPDMNRTLDTTHMPFGKVVAPLDFHRVPLPTDMPPPAPCPAGTIHHVTAILRRADGQAISLVSECYTGANLLHH</sequence>
<dbReference type="eggNOG" id="COG3161">
    <property type="taxonomic scope" value="Bacteria"/>
</dbReference>
<dbReference type="HOGENOM" id="CLU_105835_0_0_5"/>
<gene>
    <name evidence="2" type="ORF">Y88_2399</name>
</gene>